<gene>
    <name evidence="6" type="ORF">EKH80_03680</name>
</gene>
<reference evidence="6 7" key="1">
    <citation type="submission" date="2018-12" db="EMBL/GenBank/DDBJ databases">
        <title>Dyella dinghuensis sp. nov. DHOA06 and Dyella choica sp. nov. 4M-K27, isolated from forest soil.</title>
        <authorList>
            <person name="Qiu L.-H."/>
            <person name="Gao Z.-H."/>
        </authorList>
    </citation>
    <scope>NUCLEOTIDE SEQUENCE [LARGE SCALE GENOMIC DNA]</scope>
    <source>
        <strain evidence="6 7">4M-K27</strain>
    </source>
</reference>
<evidence type="ECO:0000313" key="6">
    <source>
        <dbReference type="EMBL" id="RUL78913.1"/>
    </source>
</evidence>
<evidence type="ECO:0000256" key="3">
    <source>
        <dbReference type="PROSITE-ProRule" id="PRU00284"/>
    </source>
</evidence>
<dbReference type="GO" id="GO:0016020">
    <property type="term" value="C:membrane"/>
    <property type="evidence" value="ECO:0007669"/>
    <property type="project" value="UniProtKB-SubCell"/>
</dbReference>
<proteinExistence type="predicted"/>
<keyword evidence="7" id="KW-1185">Reference proteome</keyword>
<evidence type="ECO:0000256" key="1">
    <source>
        <dbReference type="ARBA" id="ARBA00004370"/>
    </source>
</evidence>
<keyword evidence="4" id="KW-0812">Transmembrane</keyword>
<dbReference type="InterPro" id="IPR004089">
    <property type="entry name" value="MCPsignal_dom"/>
</dbReference>
<protein>
    <submittedName>
        <fullName evidence="6">Chemotaxis protein</fullName>
    </submittedName>
</protein>
<dbReference type="AlphaFoldDB" id="A0A432M9N5"/>
<accession>A0A432M9N5</accession>
<dbReference type="CDD" id="cd19410">
    <property type="entry name" value="HK9-like_sensor"/>
    <property type="match status" value="1"/>
</dbReference>
<keyword evidence="2 3" id="KW-0807">Transducer</keyword>
<sequence length="489" mass="51775">MKLTVGAKIGAGYAVALLIIAVLGVASYRNASGYEEAVQQRAQGYQVIDNLAATLSTMQDAETGQRGYLIVGADRYLEPYNSASVNVYKVLQNLKDLVGSNAEQQRQLDQLHTLINAKFDELKETIALRQTKGFQAAMEVVQTDRGKKVMDDIRAVITDMNRQEKAVLDQRDVDVSIKSNAAIHTIVYGIPIAFVVLALLGFAIVRTITHELRDGISRLAASASEILATTTQLAASVVQTATAVSETTATVEEVKQTAQLTTEKARYVLDSAQKASNVSTVGRSAVDDTVQGMHRIQAQMESVADSIVRLSEQSQAIGEIIATVNGLAEQSNLLAVNAAIEATKAGEQGKGFGVVAQEIKSLADQSKQATAQVRTILGDIQKATSAAVLATEQGSKAVESGVKQTGDTGESIRLLADSITEAAQAATQIAASSQQQVAGMDQVVVAMESIKQASTQNVTGTRQAEEAAKSLHVLGLRLGDLIGSHRVAV</sequence>
<organism evidence="6 7">
    <name type="scientific">Dyella choica</name>
    <dbReference type="NCBI Taxonomy" id="1927959"/>
    <lineage>
        <taxon>Bacteria</taxon>
        <taxon>Pseudomonadati</taxon>
        <taxon>Pseudomonadota</taxon>
        <taxon>Gammaproteobacteria</taxon>
        <taxon>Lysobacterales</taxon>
        <taxon>Rhodanobacteraceae</taxon>
        <taxon>Dyella</taxon>
    </lineage>
</organism>
<dbReference type="RefSeq" id="WP_126683370.1">
    <property type="nucleotide sequence ID" value="NZ_RYYV01000002.1"/>
</dbReference>
<name>A0A432M9N5_9GAMM</name>
<dbReference type="PANTHER" id="PTHR32089:SF112">
    <property type="entry name" value="LYSOZYME-LIKE PROTEIN-RELATED"/>
    <property type="match status" value="1"/>
</dbReference>
<dbReference type="SMART" id="SM00283">
    <property type="entry name" value="MA"/>
    <property type="match status" value="1"/>
</dbReference>
<dbReference type="PANTHER" id="PTHR32089">
    <property type="entry name" value="METHYL-ACCEPTING CHEMOTAXIS PROTEIN MCPB"/>
    <property type="match status" value="1"/>
</dbReference>
<evidence type="ECO:0000256" key="4">
    <source>
        <dbReference type="SAM" id="Phobius"/>
    </source>
</evidence>
<evidence type="ECO:0000313" key="7">
    <source>
        <dbReference type="Proteomes" id="UP000274358"/>
    </source>
</evidence>
<keyword evidence="4" id="KW-0472">Membrane</keyword>
<dbReference type="GO" id="GO:0006935">
    <property type="term" value="P:chemotaxis"/>
    <property type="evidence" value="ECO:0007669"/>
    <property type="project" value="UniProtKB-ARBA"/>
</dbReference>
<dbReference type="SUPFAM" id="SSF58104">
    <property type="entry name" value="Methyl-accepting chemotaxis protein (MCP) signaling domain"/>
    <property type="match status" value="1"/>
</dbReference>
<dbReference type="PROSITE" id="PS50111">
    <property type="entry name" value="CHEMOTAXIS_TRANSDUC_2"/>
    <property type="match status" value="1"/>
</dbReference>
<feature type="domain" description="Methyl-accepting transducer" evidence="5">
    <location>
        <begin position="215"/>
        <end position="451"/>
    </location>
</feature>
<dbReference type="OrthoDB" id="9765776at2"/>
<dbReference type="GO" id="GO:0007165">
    <property type="term" value="P:signal transduction"/>
    <property type="evidence" value="ECO:0007669"/>
    <property type="project" value="UniProtKB-KW"/>
</dbReference>
<dbReference type="EMBL" id="RYYV01000002">
    <property type="protein sequence ID" value="RUL78913.1"/>
    <property type="molecule type" value="Genomic_DNA"/>
</dbReference>
<feature type="transmembrane region" description="Helical" evidence="4">
    <location>
        <begin position="186"/>
        <end position="205"/>
    </location>
</feature>
<dbReference type="InterPro" id="IPR007891">
    <property type="entry name" value="CHASE3"/>
</dbReference>
<feature type="transmembrane region" description="Helical" evidence="4">
    <location>
        <begin position="12"/>
        <end position="31"/>
    </location>
</feature>
<evidence type="ECO:0000259" key="5">
    <source>
        <dbReference type="PROSITE" id="PS50111"/>
    </source>
</evidence>
<dbReference type="Gene3D" id="1.10.287.950">
    <property type="entry name" value="Methyl-accepting chemotaxis protein"/>
    <property type="match status" value="1"/>
</dbReference>
<dbReference type="Proteomes" id="UP000274358">
    <property type="component" value="Unassembled WGS sequence"/>
</dbReference>
<comment type="subcellular location">
    <subcellularLocation>
        <location evidence="1">Membrane</location>
    </subcellularLocation>
</comment>
<keyword evidence="4" id="KW-1133">Transmembrane helix</keyword>
<dbReference type="Pfam" id="PF05227">
    <property type="entry name" value="CHASE3"/>
    <property type="match status" value="1"/>
</dbReference>
<comment type="caution">
    <text evidence="6">The sequence shown here is derived from an EMBL/GenBank/DDBJ whole genome shotgun (WGS) entry which is preliminary data.</text>
</comment>
<evidence type="ECO:0000256" key="2">
    <source>
        <dbReference type="ARBA" id="ARBA00023224"/>
    </source>
</evidence>
<dbReference type="Pfam" id="PF00015">
    <property type="entry name" value="MCPsignal"/>
    <property type="match status" value="1"/>
</dbReference>